<comment type="caution">
    <text evidence="1">The sequence shown here is derived from an EMBL/GenBank/DDBJ whole genome shotgun (WGS) entry which is preliminary data.</text>
</comment>
<evidence type="ECO:0008006" key="3">
    <source>
        <dbReference type="Google" id="ProtNLM"/>
    </source>
</evidence>
<accession>A0ABT3T3J4</accession>
<dbReference type="SUPFAM" id="SSF51197">
    <property type="entry name" value="Clavaminate synthase-like"/>
    <property type="match status" value="1"/>
</dbReference>
<dbReference type="Pfam" id="PF05721">
    <property type="entry name" value="PhyH"/>
    <property type="match status" value="1"/>
</dbReference>
<keyword evidence="2" id="KW-1185">Reference proteome</keyword>
<dbReference type="Gene3D" id="2.60.120.620">
    <property type="entry name" value="q2cbj1_9rhob like domain"/>
    <property type="match status" value="1"/>
</dbReference>
<dbReference type="Proteomes" id="UP001143304">
    <property type="component" value="Unassembled WGS sequence"/>
</dbReference>
<dbReference type="EMBL" id="SHNO01000001">
    <property type="protein sequence ID" value="MCX2976840.1"/>
    <property type="molecule type" value="Genomic_DNA"/>
</dbReference>
<name>A0ABT3T3J4_9GAMM</name>
<organism evidence="1 2">
    <name type="scientific">Candidatus Marimicrobium litorale</name>
    <dbReference type="NCBI Taxonomy" id="2518991"/>
    <lineage>
        <taxon>Bacteria</taxon>
        <taxon>Pseudomonadati</taxon>
        <taxon>Pseudomonadota</taxon>
        <taxon>Gammaproteobacteria</taxon>
        <taxon>Cellvibrionales</taxon>
        <taxon>Halieaceae</taxon>
        <taxon>Marimicrobium</taxon>
    </lineage>
</organism>
<dbReference type="InterPro" id="IPR008775">
    <property type="entry name" value="Phytyl_CoA_dOase-like"/>
</dbReference>
<evidence type="ECO:0000313" key="2">
    <source>
        <dbReference type="Proteomes" id="UP001143304"/>
    </source>
</evidence>
<dbReference type="RefSeq" id="WP_279248579.1">
    <property type="nucleotide sequence ID" value="NZ_SHNO01000001.1"/>
</dbReference>
<sequence>MNNFKIHADNLLRRDRYLDRLNARVEHFATTQSLPSRRVIDDARISSPVDFEVPEVEADVLTVDIVKQAISDKGCLIVRNFLNEEDAQQMQSYVDYSFKLHNKPEKKLSQYLLKQVELAKAVEHTKDDIAKHRETNKTYTDITKIARKLGRTLGQSSSQLTATTPIITDKILALYDRKGLKDLLTDYFENEPCVSIYKWVLRKAMSPPVPIDFHQDGAFMGPGIDSLNVWVSLSDCGGDSGAPGMDFVPVRLKSDFEKGTGSMNWTVAESAVHDVYGQQAVVAPRFNRGDALFFDHFLVHRTQHVADCVRSRYAVETWFFDSVNFPKNQIPVKW</sequence>
<proteinExistence type="predicted"/>
<protein>
    <recommendedName>
        <fullName evidence="3">Phytanoyl-CoA dioxygenase (PhyH)</fullName>
    </recommendedName>
</protein>
<evidence type="ECO:0000313" key="1">
    <source>
        <dbReference type="EMBL" id="MCX2976840.1"/>
    </source>
</evidence>
<reference evidence="1" key="1">
    <citation type="submission" date="2019-02" db="EMBL/GenBank/DDBJ databases">
        <authorList>
            <person name="Li S.-H."/>
        </authorList>
    </citation>
    <scope>NUCLEOTIDE SEQUENCE</scope>
    <source>
        <strain evidence="1">IMCC11814</strain>
    </source>
</reference>
<gene>
    <name evidence="1" type="ORF">EYC82_05685</name>
</gene>